<organism evidence="3 4">
    <name type="scientific">Pontibacter actiniarum</name>
    <dbReference type="NCBI Taxonomy" id="323450"/>
    <lineage>
        <taxon>Bacteria</taxon>
        <taxon>Pseudomonadati</taxon>
        <taxon>Bacteroidota</taxon>
        <taxon>Cytophagia</taxon>
        <taxon>Cytophagales</taxon>
        <taxon>Hymenobacteraceae</taxon>
        <taxon>Pontibacter</taxon>
    </lineage>
</organism>
<dbReference type="EMBL" id="CP021235">
    <property type="protein sequence ID" value="ARS37492.1"/>
    <property type="molecule type" value="Genomic_DNA"/>
</dbReference>
<evidence type="ECO:0000313" key="4">
    <source>
        <dbReference type="Proteomes" id="UP000266292"/>
    </source>
</evidence>
<name>A0A1X9YXD2_9BACT</name>
<dbReference type="Pfam" id="PF13584">
    <property type="entry name" value="BatD"/>
    <property type="match status" value="2"/>
</dbReference>
<keyword evidence="1" id="KW-1133">Transmembrane helix</keyword>
<dbReference type="PANTHER" id="PTHR40940:SF2">
    <property type="entry name" value="BATD"/>
    <property type="match status" value="1"/>
</dbReference>
<evidence type="ECO:0000256" key="1">
    <source>
        <dbReference type="SAM" id="Phobius"/>
    </source>
</evidence>
<proteinExistence type="predicted"/>
<dbReference type="RefSeq" id="WP_071784633.1">
    <property type="nucleotide sequence ID" value="NZ_CP021235.1"/>
</dbReference>
<feature type="transmembrane region" description="Helical" evidence="1">
    <location>
        <begin position="463"/>
        <end position="480"/>
    </location>
</feature>
<keyword evidence="4" id="KW-1185">Reference proteome</keyword>
<accession>A0A1X9YXD2</accession>
<keyword evidence="2" id="KW-0732">Signal</keyword>
<gene>
    <name evidence="3" type="ORF">CA264_19830</name>
</gene>
<evidence type="ECO:0000256" key="2">
    <source>
        <dbReference type="SAM" id="SignalP"/>
    </source>
</evidence>
<evidence type="ECO:0000313" key="3">
    <source>
        <dbReference type="EMBL" id="ARS37492.1"/>
    </source>
</evidence>
<dbReference type="KEGG" id="pact:CA264_19830"/>
<feature type="signal peptide" evidence="2">
    <location>
        <begin position="1"/>
        <end position="20"/>
    </location>
</feature>
<dbReference type="InterPro" id="IPR025738">
    <property type="entry name" value="BatD"/>
</dbReference>
<keyword evidence="1" id="KW-0812">Transmembrane</keyword>
<dbReference type="OrthoDB" id="2079210at2"/>
<protein>
    <recommendedName>
        <fullName evidence="5">Protein BatD</fullName>
    </recommendedName>
</protein>
<reference evidence="4" key="1">
    <citation type="submission" date="2017-05" db="EMBL/GenBank/DDBJ databases">
        <authorList>
            <person name="Ray J."/>
            <person name="Price M."/>
            <person name="Deutschbauer A."/>
        </authorList>
    </citation>
    <scope>NUCLEOTIDE SEQUENCE [LARGE SCALE GENOMIC DNA]</scope>
    <source>
        <strain evidence="4">DSM 19842</strain>
    </source>
</reference>
<dbReference type="PANTHER" id="PTHR40940">
    <property type="entry name" value="PROTEIN BATD-RELATED"/>
    <property type="match status" value="1"/>
</dbReference>
<keyword evidence="1" id="KW-0472">Membrane</keyword>
<feature type="chain" id="PRO_5011002271" description="Protein BatD" evidence="2">
    <location>
        <begin position="21"/>
        <end position="482"/>
    </location>
</feature>
<dbReference type="Proteomes" id="UP000266292">
    <property type="component" value="Chromosome"/>
</dbReference>
<sequence length="482" mass="54683">MRFLALTLLLCLALFVPARAQQASIELGKSPLPLNQYFTVSVRLQNQQLKEYTPFPEIEGFKKSNKYSSTKTIITGGTTTTILTITQNYAPLEEGEYTLKPFSMKVNGQTLQSKGMELKVTPMQANAPPVSNLPPDLITLDEEQEALEQEEAPEFVDKDDNAFLSLYTSKNEVFVGEGVHVALYFYLAEEDQRLLDFYDFGNQITGILRQLKQPNAWEETFDFTEITPENVTVQGEPYLRFKLYEAVLFPINLEPLQFPQLQLRMIKYKVAKKPTLVAEERQEGYKTFYSRPKTVEVKELPPHPLRNVVPVGNYRLRERLSQRSVPVNKSFTYVFQVEGEGNLAAIMPPVPEAPPGLEFYPPDVQQDVTKRSGRVLGAKSFSYAVLPREPGAYALGSAMEWIYFNPATAAYDTLRPTLQVQITGARDSDAQVLSRDLGSFYNIIENEDNTLVDLHLFEEIKRYTNIILLVLLAVSAFVFIKK</sequence>
<evidence type="ECO:0008006" key="5">
    <source>
        <dbReference type="Google" id="ProtNLM"/>
    </source>
</evidence>
<dbReference type="AlphaFoldDB" id="A0A1X9YXD2"/>
<dbReference type="STRING" id="709015.GCA_000472485_04004"/>